<dbReference type="Proteomes" id="UP000573327">
    <property type="component" value="Unassembled WGS sequence"/>
</dbReference>
<proteinExistence type="predicted"/>
<organism evidence="4 5">
    <name type="scientific">Kitasatospora gansuensis</name>
    <dbReference type="NCBI Taxonomy" id="258050"/>
    <lineage>
        <taxon>Bacteria</taxon>
        <taxon>Bacillati</taxon>
        <taxon>Actinomycetota</taxon>
        <taxon>Actinomycetes</taxon>
        <taxon>Kitasatosporales</taxon>
        <taxon>Streptomycetaceae</taxon>
        <taxon>Kitasatospora</taxon>
    </lineage>
</organism>
<dbReference type="SUPFAM" id="SSF51395">
    <property type="entry name" value="FMN-linked oxidoreductases"/>
    <property type="match status" value="1"/>
</dbReference>
<dbReference type="InterPro" id="IPR051799">
    <property type="entry name" value="NADH_flavin_oxidoreductase"/>
</dbReference>
<keyword evidence="5" id="KW-1185">Reference proteome</keyword>
<evidence type="ECO:0000256" key="2">
    <source>
        <dbReference type="ARBA" id="ARBA00023002"/>
    </source>
</evidence>
<evidence type="ECO:0000256" key="1">
    <source>
        <dbReference type="ARBA" id="ARBA00022630"/>
    </source>
</evidence>
<dbReference type="GO" id="GO:0016491">
    <property type="term" value="F:oxidoreductase activity"/>
    <property type="evidence" value="ECO:0007669"/>
    <property type="project" value="UniProtKB-KW"/>
</dbReference>
<feature type="domain" description="NADH:flavin oxidoreductase/NADH oxidase N-terminal" evidence="3">
    <location>
        <begin position="15"/>
        <end position="358"/>
    </location>
</feature>
<dbReference type="Pfam" id="PF00724">
    <property type="entry name" value="Oxidored_FMN"/>
    <property type="match status" value="1"/>
</dbReference>
<dbReference type="Gene3D" id="3.20.20.70">
    <property type="entry name" value="Aldolase class I"/>
    <property type="match status" value="1"/>
</dbReference>
<dbReference type="PANTHER" id="PTHR43656:SF2">
    <property type="entry name" value="BINDING OXIDOREDUCTASE, PUTATIVE (AFU_ORTHOLOGUE AFUA_2G08260)-RELATED"/>
    <property type="match status" value="1"/>
</dbReference>
<accession>A0A7W7S9E8</accession>
<reference evidence="4 5" key="1">
    <citation type="submission" date="2020-08" db="EMBL/GenBank/DDBJ databases">
        <title>Sequencing the genomes of 1000 actinobacteria strains.</title>
        <authorList>
            <person name="Klenk H.-P."/>
        </authorList>
    </citation>
    <scope>NUCLEOTIDE SEQUENCE [LARGE SCALE GENOMIC DNA]</scope>
    <source>
        <strain evidence="4 5">DSM 44786</strain>
    </source>
</reference>
<evidence type="ECO:0000259" key="3">
    <source>
        <dbReference type="Pfam" id="PF00724"/>
    </source>
</evidence>
<dbReference type="RefSeq" id="WP_184911699.1">
    <property type="nucleotide sequence ID" value="NZ_JACHJR010000001.1"/>
</dbReference>
<dbReference type="FunFam" id="3.20.20.70:FF:000262">
    <property type="entry name" value="NADH:flavin oxidoreductase"/>
    <property type="match status" value="1"/>
</dbReference>
<dbReference type="AlphaFoldDB" id="A0A7W7S9E8"/>
<dbReference type="GO" id="GO:0010181">
    <property type="term" value="F:FMN binding"/>
    <property type="evidence" value="ECO:0007669"/>
    <property type="project" value="InterPro"/>
</dbReference>
<keyword evidence="1" id="KW-0285">Flavoprotein</keyword>
<gene>
    <name evidence="4" type="ORF">F4556_000846</name>
</gene>
<name>A0A7W7S9E8_9ACTN</name>
<dbReference type="InterPro" id="IPR001155">
    <property type="entry name" value="OxRdtase_FMN_N"/>
</dbReference>
<dbReference type="InterPro" id="IPR013785">
    <property type="entry name" value="Aldolase_TIM"/>
</dbReference>
<comment type="caution">
    <text evidence="4">The sequence shown here is derived from an EMBL/GenBank/DDBJ whole genome shotgun (WGS) entry which is preliminary data.</text>
</comment>
<protein>
    <submittedName>
        <fullName evidence="4">2,4-dienoyl-CoA reductase-like NADH-dependent reductase (Old Yellow Enzyme family)</fullName>
    </submittedName>
</protein>
<evidence type="ECO:0000313" key="4">
    <source>
        <dbReference type="EMBL" id="MBB4945311.1"/>
    </source>
</evidence>
<evidence type="ECO:0000313" key="5">
    <source>
        <dbReference type="Proteomes" id="UP000573327"/>
    </source>
</evidence>
<dbReference type="PANTHER" id="PTHR43656">
    <property type="entry name" value="BINDING OXIDOREDUCTASE, PUTATIVE (AFU_ORTHOLOGUE AFUA_2G08260)-RELATED"/>
    <property type="match status" value="1"/>
</dbReference>
<sequence length="372" mass="39716">MLSTTTSRATEVLDRPFTLGSLTLRNRIVMAPMTREHSPGGVPGPDVAEYYARRAAGGVGLIITEGTYVDHPSAGTRPAVPQFHGERALAGWADVAAAVHHAGGKIVPQLWHVGMARVAGAPPVPQAPRIGPSGIPLEGHEPGHPMTRQDLDDVIAAFAAGAAAAEARGFDGIEIHGAHGYLVDQFLWEHTNRRTDGYGGDPASRTRFAAELVAACRAVVAPDFPILFRMSQWKVGNYDARLGSTPQELEAVLAPLVEAGVDAFHASTRRYWQPEFDGSELNLAGWVKKLSGRPAVSVGSVGLDTEFTKAFVGQGSGLADINGLLDRLERDEFDLIAVGRALLADPRWAEKVLDGRTEELTAFSVRALKTLS</sequence>
<keyword evidence="2" id="KW-0560">Oxidoreductase</keyword>
<dbReference type="CDD" id="cd04747">
    <property type="entry name" value="OYE_like_5_FMN"/>
    <property type="match status" value="1"/>
</dbReference>
<dbReference type="EMBL" id="JACHJR010000001">
    <property type="protein sequence ID" value="MBB4945311.1"/>
    <property type="molecule type" value="Genomic_DNA"/>
</dbReference>